<organism evidence="1 2">
    <name type="scientific">Collichthys lucidus</name>
    <name type="common">Big head croaker</name>
    <name type="synonym">Sciaena lucida</name>
    <dbReference type="NCBI Taxonomy" id="240159"/>
    <lineage>
        <taxon>Eukaryota</taxon>
        <taxon>Metazoa</taxon>
        <taxon>Chordata</taxon>
        <taxon>Craniata</taxon>
        <taxon>Vertebrata</taxon>
        <taxon>Euteleostomi</taxon>
        <taxon>Actinopterygii</taxon>
        <taxon>Neopterygii</taxon>
        <taxon>Teleostei</taxon>
        <taxon>Neoteleostei</taxon>
        <taxon>Acanthomorphata</taxon>
        <taxon>Eupercaria</taxon>
        <taxon>Sciaenidae</taxon>
        <taxon>Collichthys</taxon>
    </lineage>
</organism>
<proteinExistence type="predicted"/>
<sequence length="370" mass="41398">MTIVRAPALLRLNLTGGIAWEKRRDFGPLLLSFMERRLLRLMSALISINFSLFPIKPAKQRGHQSVLTWRGMSQHLSLTEHLEEEEKKKKQLQRLGVVMHDDITATNTNLTEMDELKRREETVWIQRVTETFHLGVVTAERAGTGTDEEVCGGGGRRVCVGGVKLTERMDGCSLHGRLEARDIAPRNASWFFGRMPESVECRQTLGHIETLCRPVSEPAGHRVSRDTHTNTHHHLLLLRITDRVMAKLHRSKVTAAIAGYRKKGPRMPLSSCTFQPPAENKVDGVMEGALEKGGEGDEAPSAEIEQLRASTHGSALFFTLYRTRVTICAFVTTARTGSAGRRMCDFTHSSVASTAEHSHVYGKTWKRGKQ</sequence>
<dbReference type="Proteomes" id="UP000298787">
    <property type="component" value="Chromosome 8"/>
</dbReference>
<protein>
    <submittedName>
        <fullName evidence="1">Uncharacterized protein</fullName>
    </submittedName>
</protein>
<gene>
    <name evidence="1" type="ORF">D9C73_008826</name>
</gene>
<evidence type="ECO:0000313" key="1">
    <source>
        <dbReference type="EMBL" id="TKS74743.1"/>
    </source>
</evidence>
<accession>A0A4U5UJ27</accession>
<dbReference type="EMBL" id="CM014085">
    <property type="protein sequence ID" value="TKS74743.1"/>
    <property type="molecule type" value="Genomic_DNA"/>
</dbReference>
<evidence type="ECO:0000313" key="2">
    <source>
        <dbReference type="Proteomes" id="UP000298787"/>
    </source>
</evidence>
<dbReference type="AlphaFoldDB" id="A0A4U5UJ27"/>
<reference evidence="1 2" key="1">
    <citation type="submission" date="2019-01" db="EMBL/GenBank/DDBJ databases">
        <title>Genome Assembly of Collichthys lucidus.</title>
        <authorList>
            <person name="Cai M."/>
            <person name="Xiao S."/>
        </authorList>
    </citation>
    <scope>NUCLEOTIDE SEQUENCE [LARGE SCALE GENOMIC DNA]</scope>
    <source>
        <strain evidence="1">JT15FE1705JMU</strain>
        <tissue evidence="1">Muscle</tissue>
    </source>
</reference>
<name>A0A4U5UJ27_COLLU</name>
<keyword evidence="2" id="KW-1185">Reference proteome</keyword>